<dbReference type="InterPro" id="IPR029063">
    <property type="entry name" value="SAM-dependent_MTases_sf"/>
</dbReference>
<gene>
    <name evidence="2" type="ORF">SAMN04488548_1307</name>
</gene>
<evidence type="ECO:0000259" key="1">
    <source>
        <dbReference type="Pfam" id="PF13649"/>
    </source>
</evidence>
<dbReference type="InterPro" id="IPR041698">
    <property type="entry name" value="Methyltransf_25"/>
</dbReference>
<dbReference type="AlphaFoldDB" id="A0A1H2E9U1"/>
<dbReference type="GO" id="GO:0032259">
    <property type="term" value="P:methylation"/>
    <property type="evidence" value="ECO:0007669"/>
    <property type="project" value="UniProtKB-KW"/>
</dbReference>
<dbReference type="SUPFAM" id="SSF53335">
    <property type="entry name" value="S-adenosyl-L-methionine-dependent methyltransferases"/>
    <property type="match status" value="1"/>
</dbReference>
<dbReference type="EMBL" id="FNLM01000030">
    <property type="protein sequence ID" value="SDT91902.1"/>
    <property type="molecule type" value="Genomic_DNA"/>
</dbReference>
<organism evidence="2 3">
    <name type="scientific">Gordonia westfalica</name>
    <dbReference type="NCBI Taxonomy" id="158898"/>
    <lineage>
        <taxon>Bacteria</taxon>
        <taxon>Bacillati</taxon>
        <taxon>Actinomycetota</taxon>
        <taxon>Actinomycetes</taxon>
        <taxon>Mycobacteriales</taxon>
        <taxon>Gordoniaceae</taxon>
        <taxon>Gordonia</taxon>
    </lineage>
</organism>
<dbReference type="Gene3D" id="3.40.50.150">
    <property type="entry name" value="Vaccinia Virus protein VP39"/>
    <property type="match status" value="1"/>
</dbReference>
<keyword evidence="2" id="KW-0489">Methyltransferase</keyword>
<sequence length="231" mass="25093">MLMNRVETVLVNSPPRRWLQRYEARVLTALGGRTPGAHVAELGCGSGYGTRLILDEFGAARVDAVDLDPAMISRARHRLRRHTGRAHLARGSATDLRSAFHDVGGGQNGTYDAVFDFAIIHHIPNWRKPWTRWPAYSNRVGGSSLTRSPRPPLLGRPTKCCLTIRARIGSPPVNSCTSCPTTVSTSASGGKHASAGLPVGCRHTAIVRSTWWLGGGPPRRRFEPSLTRCSG</sequence>
<name>A0A1H2E9U1_9ACTN</name>
<dbReference type="Pfam" id="PF13649">
    <property type="entry name" value="Methyltransf_25"/>
    <property type="match status" value="1"/>
</dbReference>
<reference evidence="2 3" key="1">
    <citation type="submission" date="2016-10" db="EMBL/GenBank/DDBJ databases">
        <authorList>
            <person name="de Groot N.N."/>
        </authorList>
    </citation>
    <scope>NUCLEOTIDE SEQUENCE [LARGE SCALE GENOMIC DNA]</scope>
    <source>
        <strain evidence="2 3">DSM 44215</strain>
    </source>
</reference>
<accession>A0A1H2E9U1</accession>
<keyword evidence="2" id="KW-0808">Transferase</keyword>
<dbReference type="CDD" id="cd02440">
    <property type="entry name" value="AdoMet_MTases"/>
    <property type="match status" value="1"/>
</dbReference>
<feature type="domain" description="Methyltransferase" evidence="1">
    <location>
        <begin position="39"/>
        <end position="125"/>
    </location>
</feature>
<dbReference type="Proteomes" id="UP000183180">
    <property type="component" value="Unassembled WGS sequence"/>
</dbReference>
<dbReference type="STRING" id="158898.SAMN04488548_1307"/>
<dbReference type="GO" id="GO:0008168">
    <property type="term" value="F:methyltransferase activity"/>
    <property type="evidence" value="ECO:0007669"/>
    <property type="project" value="UniProtKB-KW"/>
</dbReference>
<evidence type="ECO:0000313" key="3">
    <source>
        <dbReference type="Proteomes" id="UP000183180"/>
    </source>
</evidence>
<evidence type="ECO:0000313" key="2">
    <source>
        <dbReference type="EMBL" id="SDT91902.1"/>
    </source>
</evidence>
<proteinExistence type="predicted"/>
<protein>
    <submittedName>
        <fullName evidence="2">Methyltransferase domain-containing protein</fullName>
    </submittedName>
</protein>